<dbReference type="PANTHER" id="PTHR30349:SF41">
    <property type="entry name" value="INTEGRASE_RECOMBINASE PROTEIN MJ0367-RELATED"/>
    <property type="match status" value="1"/>
</dbReference>
<reference evidence="5 6" key="1">
    <citation type="journal article" date="2017" name="BMC Genomics">
        <title>Genome sequencing of 39 Akkermansia muciniphila isolates reveals its population structure, genomic and functional diverisity, and global distribution in mammalian gut microbiotas.</title>
        <authorList>
            <person name="Guo X."/>
            <person name="Li S."/>
            <person name="Zhang J."/>
            <person name="Wu F."/>
            <person name="Li X."/>
            <person name="Wu D."/>
            <person name="Zhang M."/>
            <person name="Ou Z."/>
            <person name="Jie Z."/>
            <person name="Yan Q."/>
            <person name="Li P."/>
            <person name="Yi J."/>
            <person name="Peng Y."/>
        </authorList>
    </citation>
    <scope>NUCLEOTIDE SEQUENCE [LARGE SCALE GENOMIC DNA]</scope>
    <source>
        <strain evidence="5 6">GP24</strain>
    </source>
</reference>
<dbReference type="PANTHER" id="PTHR30349">
    <property type="entry name" value="PHAGE INTEGRASE-RELATED"/>
    <property type="match status" value="1"/>
</dbReference>
<dbReference type="PROSITE" id="PS51898">
    <property type="entry name" value="TYR_RECOMBINASE"/>
    <property type="match status" value="1"/>
</dbReference>
<dbReference type="InterPro" id="IPR050090">
    <property type="entry name" value="Tyrosine_recombinase_XerCD"/>
</dbReference>
<dbReference type="Pfam" id="PF00589">
    <property type="entry name" value="Phage_integrase"/>
    <property type="match status" value="1"/>
</dbReference>
<gene>
    <name evidence="5" type="ORF">CXU22_08165</name>
</gene>
<dbReference type="RefSeq" id="WP_102714376.1">
    <property type="nucleotide sequence ID" value="NZ_PJKA01000012.1"/>
</dbReference>
<evidence type="ECO:0000259" key="4">
    <source>
        <dbReference type="PROSITE" id="PS51898"/>
    </source>
</evidence>
<dbReference type="SUPFAM" id="SSF56349">
    <property type="entry name" value="DNA breaking-rejoining enzymes"/>
    <property type="match status" value="1"/>
</dbReference>
<keyword evidence="3" id="KW-0233">DNA recombination</keyword>
<dbReference type="Gene3D" id="1.10.150.130">
    <property type="match status" value="1"/>
</dbReference>
<feature type="domain" description="Tyr recombinase" evidence="4">
    <location>
        <begin position="253"/>
        <end position="422"/>
    </location>
</feature>
<evidence type="ECO:0000256" key="3">
    <source>
        <dbReference type="ARBA" id="ARBA00023172"/>
    </source>
</evidence>
<dbReference type="Gene3D" id="1.10.443.10">
    <property type="entry name" value="Intergrase catalytic core"/>
    <property type="match status" value="1"/>
</dbReference>
<dbReference type="GO" id="GO:0006310">
    <property type="term" value="P:DNA recombination"/>
    <property type="evidence" value="ECO:0007669"/>
    <property type="project" value="UniProtKB-KW"/>
</dbReference>
<dbReference type="AlphaFoldDB" id="A0A2N8HCV0"/>
<dbReference type="InterPro" id="IPR002104">
    <property type="entry name" value="Integrase_catalytic"/>
</dbReference>
<sequence length="430" mass="50033">MSGDRETHRLFDSYEEALKAYQRLQHQSLNDMLPEHLRKQEWREHVDEQDYNAILLWREFRNIYDEVTQQSSLPLYLVVREALKNLKREIASGAIYGRKDANGNWMVTRTDEENLNRLEELTNLFSLTRFLANKKEQVKVDFKRKFGSLAEQYREVIDKKLESNLIKKAHHDSMIMELQKWSLGWEDLPLNQIMPDMIEEKLASFRYRKQPLSNATKRRYRTTLHGFFVWAQSRDLIAYNPVERTLAPRAESVQIGIISPSELKKLLQAALEHDRGMLFRLVLAAFCGLRRSECVRIMPDAILDEKDEVFVSASIAKTGKQRFVPLPAAAKAWLALAEYEPAPDEIDRLYENRHGRCLKKMAEIAGITLPHNALRHSFASYAAAKTHDIPRVSMWLGHSGTNMTEKHYREGVRAAEGEAWFHVFPEETGH</sequence>
<keyword evidence="2" id="KW-0238">DNA-binding</keyword>
<accession>A0A2N8HCV0</accession>
<evidence type="ECO:0000256" key="2">
    <source>
        <dbReference type="ARBA" id="ARBA00023125"/>
    </source>
</evidence>
<evidence type="ECO:0000256" key="1">
    <source>
        <dbReference type="ARBA" id="ARBA00008857"/>
    </source>
</evidence>
<name>A0A2N8HCV0_9BACT</name>
<dbReference type="EMBL" id="PJKA01000012">
    <property type="protein sequence ID" value="PNC17712.1"/>
    <property type="molecule type" value="Genomic_DNA"/>
</dbReference>
<evidence type="ECO:0000313" key="5">
    <source>
        <dbReference type="EMBL" id="PNC17712.1"/>
    </source>
</evidence>
<protein>
    <recommendedName>
        <fullName evidence="4">Tyr recombinase domain-containing protein</fullName>
    </recommendedName>
</protein>
<dbReference type="GO" id="GO:0003677">
    <property type="term" value="F:DNA binding"/>
    <property type="evidence" value="ECO:0007669"/>
    <property type="project" value="UniProtKB-KW"/>
</dbReference>
<organism evidence="5 6">
    <name type="scientific">Akkermansia muciniphila</name>
    <dbReference type="NCBI Taxonomy" id="239935"/>
    <lineage>
        <taxon>Bacteria</taxon>
        <taxon>Pseudomonadati</taxon>
        <taxon>Verrucomicrobiota</taxon>
        <taxon>Verrucomicrobiia</taxon>
        <taxon>Verrucomicrobiales</taxon>
        <taxon>Akkermansiaceae</taxon>
        <taxon>Akkermansia</taxon>
    </lineage>
</organism>
<dbReference type="InterPro" id="IPR010998">
    <property type="entry name" value="Integrase_recombinase_N"/>
</dbReference>
<dbReference type="Proteomes" id="UP000236000">
    <property type="component" value="Unassembled WGS sequence"/>
</dbReference>
<evidence type="ECO:0000313" key="6">
    <source>
        <dbReference type="Proteomes" id="UP000236000"/>
    </source>
</evidence>
<comment type="caution">
    <text evidence="5">The sequence shown here is derived from an EMBL/GenBank/DDBJ whole genome shotgun (WGS) entry which is preliminary data.</text>
</comment>
<comment type="similarity">
    <text evidence="1">Belongs to the 'phage' integrase family.</text>
</comment>
<dbReference type="InterPro" id="IPR011010">
    <property type="entry name" value="DNA_brk_join_enz"/>
</dbReference>
<proteinExistence type="inferred from homology"/>
<dbReference type="GO" id="GO:0015074">
    <property type="term" value="P:DNA integration"/>
    <property type="evidence" value="ECO:0007669"/>
    <property type="project" value="InterPro"/>
</dbReference>
<dbReference type="InterPro" id="IPR013762">
    <property type="entry name" value="Integrase-like_cat_sf"/>
</dbReference>